<sequence length="116" mass="13037">MSSTTRIMALFTTVFTTLLTYALALSIPVPTPAEPQANTNGLPGAVYRCFVDHFDDFHYVHGTDCEWVPPDEAKKCYHGFLGSIGPDPGGYCQTYADWFCSEDQMMEYERSLFDLC</sequence>
<feature type="signal peptide" evidence="1">
    <location>
        <begin position="1"/>
        <end position="24"/>
    </location>
</feature>
<evidence type="ECO:0000256" key="1">
    <source>
        <dbReference type="SAM" id="SignalP"/>
    </source>
</evidence>
<dbReference type="Proteomes" id="UP001280581">
    <property type="component" value="Unassembled WGS sequence"/>
</dbReference>
<name>A0AAN6LS28_9PLEO</name>
<keyword evidence="1" id="KW-0732">Signal</keyword>
<keyword evidence="3" id="KW-1185">Reference proteome</keyword>
<gene>
    <name evidence="2" type="ORF">GRF29_112g1208338</name>
</gene>
<dbReference type="EMBL" id="WVTA01000011">
    <property type="protein sequence ID" value="KAK3203403.1"/>
    <property type="molecule type" value="Genomic_DNA"/>
</dbReference>
<comment type="caution">
    <text evidence="2">The sequence shown here is derived from an EMBL/GenBank/DDBJ whole genome shotgun (WGS) entry which is preliminary data.</text>
</comment>
<feature type="chain" id="PRO_5042909384" evidence="1">
    <location>
        <begin position="25"/>
        <end position="116"/>
    </location>
</feature>
<evidence type="ECO:0000313" key="2">
    <source>
        <dbReference type="EMBL" id="KAK3203403.1"/>
    </source>
</evidence>
<dbReference type="AlphaFoldDB" id="A0AAN6LS28"/>
<evidence type="ECO:0000313" key="3">
    <source>
        <dbReference type="Proteomes" id="UP001280581"/>
    </source>
</evidence>
<reference evidence="2 3" key="1">
    <citation type="submission" date="2021-02" db="EMBL/GenBank/DDBJ databases">
        <title>Genome assembly of Pseudopithomyces chartarum.</title>
        <authorList>
            <person name="Jauregui R."/>
            <person name="Singh J."/>
            <person name="Voisey C."/>
        </authorList>
    </citation>
    <scope>NUCLEOTIDE SEQUENCE [LARGE SCALE GENOMIC DNA]</scope>
    <source>
        <strain evidence="2 3">AGR01</strain>
    </source>
</reference>
<protein>
    <submittedName>
        <fullName evidence="2">Uncharacterized protein</fullName>
    </submittedName>
</protein>
<organism evidence="2 3">
    <name type="scientific">Pseudopithomyces chartarum</name>
    <dbReference type="NCBI Taxonomy" id="1892770"/>
    <lineage>
        <taxon>Eukaryota</taxon>
        <taxon>Fungi</taxon>
        <taxon>Dikarya</taxon>
        <taxon>Ascomycota</taxon>
        <taxon>Pezizomycotina</taxon>
        <taxon>Dothideomycetes</taxon>
        <taxon>Pleosporomycetidae</taxon>
        <taxon>Pleosporales</taxon>
        <taxon>Massarineae</taxon>
        <taxon>Didymosphaeriaceae</taxon>
        <taxon>Pseudopithomyces</taxon>
    </lineage>
</organism>
<accession>A0AAN6LS28</accession>
<proteinExistence type="predicted"/>